<proteinExistence type="predicted"/>
<gene>
    <name evidence="1" type="ORF">BTN49_1245</name>
</gene>
<evidence type="ECO:0000313" key="1">
    <source>
        <dbReference type="EMBL" id="PCS23249.1"/>
    </source>
</evidence>
<protein>
    <submittedName>
        <fullName evidence="1">Uncharacterized protein</fullName>
    </submittedName>
</protein>
<reference evidence="2" key="1">
    <citation type="submission" date="2017-04" db="EMBL/GenBank/DDBJ databases">
        <title>Genome evolution of the luminous symbionts of deep sea anglerfish.</title>
        <authorList>
            <person name="Hendry T.A."/>
        </authorList>
    </citation>
    <scope>NUCLEOTIDE SEQUENCE [LARGE SCALE GENOMIC DNA]</scope>
</reference>
<name>A0A2A5T4Z9_9GAMM</name>
<sequence>MPNGSFTAVNKIVDYKGFDSTLFIGYIELIKVELIKVEIP</sequence>
<dbReference type="EMBL" id="NBYY01000011">
    <property type="protein sequence ID" value="PCS23249.1"/>
    <property type="molecule type" value="Genomic_DNA"/>
</dbReference>
<accession>A0A2A5T4Z9</accession>
<keyword evidence="2" id="KW-1185">Reference proteome</keyword>
<dbReference type="Proteomes" id="UP000219020">
    <property type="component" value="Unassembled WGS sequence"/>
</dbReference>
<evidence type="ECO:0000313" key="2">
    <source>
        <dbReference type="Proteomes" id="UP000219020"/>
    </source>
</evidence>
<dbReference type="AlphaFoldDB" id="A0A2A5T4Z9"/>
<comment type="caution">
    <text evidence="1">The sequence shown here is derived from an EMBL/GenBank/DDBJ whole genome shotgun (WGS) entry which is preliminary data.</text>
</comment>
<organism evidence="1 2">
    <name type="scientific">Candidatus Enterovibrio escicola</name>
    <dbReference type="NCBI Taxonomy" id="1927127"/>
    <lineage>
        <taxon>Bacteria</taxon>
        <taxon>Pseudomonadati</taxon>
        <taxon>Pseudomonadota</taxon>
        <taxon>Gammaproteobacteria</taxon>
        <taxon>Vibrionales</taxon>
        <taxon>Vibrionaceae</taxon>
        <taxon>Enterovibrio</taxon>
    </lineage>
</organism>